<name>A0A5M8QFG2_9BACT</name>
<dbReference type="EMBL" id="VBSN01000013">
    <property type="protein sequence ID" value="KAA6441554.1"/>
    <property type="molecule type" value="Genomic_DNA"/>
</dbReference>
<dbReference type="AlphaFoldDB" id="A0A5M8QFG2"/>
<organism evidence="1 3">
    <name type="scientific">Dyadobacter flavalbus</name>
    <dbReference type="NCBI Taxonomy" id="2579942"/>
    <lineage>
        <taxon>Bacteria</taxon>
        <taxon>Pseudomonadati</taxon>
        <taxon>Bacteroidota</taxon>
        <taxon>Cytophagia</taxon>
        <taxon>Cytophagales</taxon>
        <taxon>Spirosomataceae</taxon>
        <taxon>Dyadobacter</taxon>
    </lineage>
</organism>
<reference evidence="1 3" key="1">
    <citation type="submission" date="2019-05" db="EMBL/GenBank/DDBJ databases">
        <authorList>
            <person name="Qu J.-H."/>
        </authorList>
    </citation>
    <scope>NUCLEOTIDE SEQUENCE [LARGE SCALE GENOMIC DNA]</scope>
    <source>
        <strain evidence="1 3">NS28</strain>
    </source>
</reference>
<dbReference type="Proteomes" id="UP000323994">
    <property type="component" value="Unassembled WGS sequence"/>
</dbReference>
<dbReference type="EMBL" id="VBSN01000069">
    <property type="protein sequence ID" value="KAA6433948.1"/>
    <property type="molecule type" value="Genomic_DNA"/>
</dbReference>
<accession>A0A5M8QFG2</accession>
<evidence type="ECO:0000313" key="2">
    <source>
        <dbReference type="EMBL" id="KAA6441554.1"/>
    </source>
</evidence>
<dbReference type="OrthoDB" id="3238779at2"/>
<evidence type="ECO:0000313" key="3">
    <source>
        <dbReference type="Proteomes" id="UP000323994"/>
    </source>
</evidence>
<keyword evidence="3" id="KW-1185">Reference proteome</keyword>
<feature type="non-terminal residue" evidence="1">
    <location>
        <position position="1"/>
    </location>
</feature>
<evidence type="ECO:0000313" key="1">
    <source>
        <dbReference type="EMBL" id="KAA6433948.1"/>
    </source>
</evidence>
<sequence>PVEGNVNKLKTIKRQMYGRASFELLRKRLVLAPA</sequence>
<protein>
    <submittedName>
        <fullName evidence="1">Transposase</fullName>
    </submittedName>
</protein>
<proteinExistence type="predicted"/>
<gene>
    <name evidence="2" type="ORF">FEM33_02155</name>
    <name evidence="1" type="ORF">FEM33_21890</name>
</gene>
<comment type="caution">
    <text evidence="1">The sequence shown here is derived from an EMBL/GenBank/DDBJ whole genome shotgun (WGS) entry which is preliminary data.</text>
</comment>